<gene>
    <name evidence="1" type="ORF">FDK13_13885</name>
</gene>
<sequence>MKISEILLLVFLCLFSCKKNETVTNNDKGTNTAACGVSNPVQEIPWLRDLVREMKNNREDNYTTIKLLEFNGKPVINYYVSYWSCYGCVNYYCDGTKLDMSKFSQAETKEFYANLSDTTGKTIVIWPQ</sequence>
<proteinExistence type="predicted"/>
<dbReference type="AlphaFoldDB" id="A0A4U6D5X1"/>
<keyword evidence="2" id="KW-1185">Reference proteome</keyword>
<evidence type="ECO:0000313" key="1">
    <source>
        <dbReference type="EMBL" id="TKT91458.1"/>
    </source>
</evidence>
<dbReference type="EMBL" id="SZVO01000006">
    <property type="protein sequence ID" value="TKT91458.1"/>
    <property type="molecule type" value="Genomic_DNA"/>
</dbReference>
<name>A0A4U6D5X1_9BACT</name>
<organism evidence="1 2">
    <name type="scientific">Dyadobacter frigoris</name>
    <dbReference type="NCBI Taxonomy" id="2576211"/>
    <lineage>
        <taxon>Bacteria</taxon>
        <taxon>Pseudomonadati</taxon>
        <taxon>Bacteroidota</taxon>
        <taxon>Cytophagia</taxon>
        <taxon>Cytophagales</taxon>
        <taxon>Spirosomataceae</taxon>
        <taxon>Dyadobacter</taxon>
    </lineage>
</organism>
<dbReference type="RefSeq" id="WP_137340606.1">
    <property type="nucleotide sequence ID" value="NZ_BSQH01000003.1"/>
</dbReference>
<evidence type="ECO:0000313" key="2">
    <source>
        <dbReference type="Proteomes" id="UP000304900"/>
    </source>
</evidence>
<reference evidence="1 2" key="1">
    <citation type="submission" date="2019-05" db="EMBL/GenBank/DDBJ databases">
        <title>Dyadobacter AR-3-8 sp. nov., isolated from arctic soil.</title>
        <authorList>
            <person name="Chaudhary D.K."/>
        </authorList>
    </citation>
    <scope>NUCLEOTIDE SEQUENCE [LARGE SCALE GENOMIC DNA]</scope>
    <source>
        <strain evidence="1 2">AR-3-8</strain>
    </source>
</reference>
<dbReference type="OrthoDB" id="1098690at2"/>
<dbReference type="Proteomes" id="UP000304900">
    <property type="component" value="Unassembled WGS sequence"/>
</dbReference>
<protein>
    <submittedName>
        <fullName evidence="1">Uncharacterized protein</fullName>
    </submittedName>
</protein>
<comment type="caution">
    <text evidence="1">The sequence shown here is derived from an EMBL/GenBank/DDBJ whole genome shotgun (WGS) entry which is preliminary data.</text>
</comment>
<accession>A0A4U6D5X1</accession>